<dbReference type="PANTHER" id="PTHR10146">
    <property type="entry name" value="PROLINE SYNTHETASE CO-TRANSCRIBED BACTERIAL HOMOLOG PROTEIN"/>
    <property type="match status" value="1"/>
</dbReference>
<dbReference type="GO" id="GO:0030170">
    <property type="term" value="F:pyridoxal phosphate binding"/>
    <property type="evidence" value="ECO:0007669"/>
    <property type="project" value="UniProtKB-UniRule"/>
</dbReference>
<name>K1LK41_CECL9</name>
<evidence type="ECO:0000256" key="1">
    <source>
        <dbReference type="ARBA" id="ARBA00022898"/>
    </source>
</evidence>
<reference evidence="6 7" key="1">
    <citation type="journal article" date="2012" name="J. Bacteriol.">
        <title>Draft Genome Sequence of Cecembia lonarensis Strain LW9T, Isolated from Lonar Lake, a Haloalkaline Lake in India.</title>
        <authorList>
            <person name="Shivaji S."/>
            <person name="Ara S."/>
            <person name="Singh A."/>
            <person name="Pinnaka A.K."/>
        </authorList>
    </citation>
    <scope>NUCLEOTIDE SEQUENCE [LARGE SCALE GENOMIC DNA]</scope>
    <source>
        <strain evidence="6 7">LW9</strain>
    </source>
</reference>
<dbReference type="Proteomes" id="UP000004478">
    <property type="component" value="Unassembled WGS sequence"/>
</dbReference>
<accession>K1LK41</accession>
<keyword evidence="7" id="KW-1185">Reference proteome</keyword>
<dbReference type="PROSITE" id="PS01211">
    <property type="entry name" value="UPF0001"/>
    <property type="match status" value="1"/>
</dbReference>
<dbReference type="PIRSF" id="PIRSF004848">
    <property type="entry name" value="YBL036c_PLPDEIII"/>
    <property type="match status" value="1"/>
</dbReference>
<proteinExistence type="inferred from homology"/>
<comment type="cofactor">
    <cofactor evidence="3">
        <name>pyridoxal 5'-phosphate</name>
        <dbReference type="ChEBI" id="CHEBI:597326"/>
    </cofactor>
</comment>
<feature type="modified residue" description="N6-(pyridoxal phosphate)lysine" evidence="2 3">
    <location>
        <position position="26"/>
    </location>
</feature>
<dbReference type="OrthoDB" id="9804072at2"/>
<dbReference type="FunFam" id="3.20.20.10:FF:000018">
    <property type="entry name" value="Pyridoxal phosphate homeostasis protein"/>
    <property type="match status" value="1"/>
</dbReference>
<dbReference type="CDD" id="cd00635">
    <property type="entry name" value="PLPDE_III_YBL036c_like"/>
    <property type="match status" value="1"/>
</dbReference>
<comment type="caution">
    <text evidence="6">The sequence shown here is derived from an EMBL/GenBank/DDBJ whole genome shotgun (WGS) entry which is preliminary data.</text>
</comment>
<dbReference type="Gene3D" id="3.20.20.10">
    <property type="entry name" value="Alanine racemase"/>
    <property type="match status" value="1"/>
</dbReference>
<evidence type="ECO:0000313" key="7">
    <source>
        <dbReference type="Proteomes" id="UP000004478"/>
    </source>
</evidence>
<dbReference type="InterPro" id="IPR029066">
    <property type="entry name" value="PLP-binding_barrel"/>
</dbReference>
<dbReference type="AlphaFoldDB" id="K1LK41"/>
<dbReference type="NCBIfam" id="TIGR00044">
    <property type="entry name" value="YggS family pyridoxal phosphate-dependent enzyme"/>
    <property type="match status" value="1"/>
</dbReference>
<dbReference type="Pfam" id="PF01168">
    <property type="entry name" value="Ala_racemase_N"/>
    <property type="match status" value="1"/>
</dbReference>
<dbReference type="InterPro" id="IPR011078">
    <property type="entry name" value="PyrdxlP_homeostasis"/>
</dbReference>
<evidence type="ECO:0000256" key="4">
    <source>
        <dbReference type="RuleBase" id="RU004514"/>
    </source>
</evidence>
<keyword evidence="1 2" id="KW-0663">Pyridoxal phosphate</keyword>
<comment type="similarity">
    <text evidence="2 4">Belongs to the pyridoxal phosphate-binding protein YggS/PROSC family.</text>
</comment>
<dbReference type="PATRIC" id="fig|1225176.3.peg.723"/>
<dbReference type="RefSeq" id="WP_009183724.1">
    <property type="nucleotide sequence ID" value="NZ_AMGM01000006.1"/>
</dbReference>
<evidence type="ECO:0000256" key="3">
    <source>
        <dbReference type="PIRSR" id="PIRSR004848-1"/>
    </source>
</evidence>
<protein>
    <recommendedName>
        <fullName evidence="2">Pyridoxal phosphate homeostasis protein</fullName>
        <shortName evidence="2">PLP homeostasis protein</shortName>
    </recommendedName>
</protein>
<sequence length="223" mass="25237">MSIKENLIAIKNTFISPDCLLVAVSKTKSAGEIMEAYEVGIRDFGENKVQELTEKYDALPKDINWHMIGHLQRNKVKYIAPFVHLIHGVDSLKLLKEINKQGEKNDRTITCLLQVHIAQEDTKFGFSEEELKELFASEELNDLKYVKIVGLMGMATFTDNTSQIRSEFKGLQELFEVLKPTTLPKNVVMQELSIGMSGDYLVAQEMGSTMVRIGTAIFGERNY</sequence>
<evidence type="ECO:0000259" key="5">
    <source>
        <dbReference type="Pfam" id="PF01168"/>
    </source>
</evidence>
<feature type="domain" description="Alanine racemase N-terminal" evidence="5">
    <location>
        <begin position="3"/>
        <end position="221"/>
    </location>
</feature>
<dbReference type="InterPro" id="IPR001608">
    <property type="entry name" value="Ala_racemase_N"/>
</dbReference>
<dbReference type="HAMAP" id="MF_02087">
    <property type="entry name" value="PLP_homeostasis"/>
    <property type="match status" value="1"/>
</dbReference>
<evidence type="ECO:0000256" key="2">
    <source>
        <dbReference type="HAMAP-Rule" id="MF_02087"/>
    </source>
</evidence>
<dbReference type="SUPFAM" id="SSF51419">
    <property type="entry name" value="PLP-binding barrel"/>
    <property type="match status" value="1"/>
</dbReference>
<organism evidence="6 7">
    <name type="scientific">Cecembia lonarensis (strain CCUG 58316 / KCTC 22772 / LW9)</name>
    <dbReference type="NCBI Taxonomy" id="1225176"/>
    <lineage>
        <taxon>Bacteria</taxon>
        <taxon>Pseudomonadati</taxon>
        <taxon>Bacteroidota</taxon>
        <taxon>Cytophagia</taxon>
        <taxon>Cytophagales</taxon>
        <taxon>Cyclobacteriaceae</taxon>
        <taxon>Cecembia</taxon>
    </lineage>
</organism>
<dbReference type="EMBL" id="AMGM01000006">
    <property type="protein sequence ID" value="EKB50698.1"/>
    <property type="molecule type" value="Genomic_DNA"/>
</dbReference>
<dbReference type="PANTHER" id="PTHR10146:SF14">
    <property type="entry name" value="PYRIDOXAL PHOSPHATE HOMEOSTASIS PROTEIN"/>
    <property type="match status" value="1"/>
</dbReference>
<evidence type="ECO:0000313" key="6">
    <source>
        <dbReference type="EMBL" id="EKB50698.1"/>
    </source>
</evidence>
<comment type="function">
    <text evidence="2">Pyridoxal 5'-phosphate (PLP)-binding protein, which is involved in PLP homeostasis.</text>
</comment>
<gene>
    <name evidence="6" type="ORF">B879_00678</name>
</gene>